<accession>A0A1J1I7W4</accession>
<feature type="coiled-coil region" evidence="1">
    <location>
        <begin position="720"/>
        <end position="855"/>
    </location>
</feature>
<organism evidence="2 3">
    <name type="scientific">Clunio marinus</name>
    <dbReference type="NCBI Taxonomy" id="568069"/>
    <lineage>
        <taxon>Eukaryota</taxon>
        <taxon>Metazoa</taxon>
        <taxon>Ecdysozoa</taxon>
        <taxon>Arthropoda</taxon>
        <taxon>Hexapoda</taxon>
        <taxon>Insecta</taxon>
        <taxon>Pterygota</taxon>
        <taxon>Neoptera</taxon>
        <taxon>Endopterygota</taxon>
        <taxon>Diptera</taxon>
        <taxon>Nematocera</taxon>
        <taxon>Chironomoidea</taxon>
        <taxon>Chironomidae</taxon>
        <taxon>Clunio</taxon>
    </lineage>
</organism>
<dbReference type="SUPFAM" id="SSF50978">
    <property type="entry name" value="WD40 repeat-like"/>
    <property type="match status" value="2"/>
</dbReference>
<name>A0A1J1I7W4_9DIPT</name>
<dbReference type="OrthoDB" id="10251741at2759"/>
<dbReference type="PANTHER" id="PTHR32215:SF0">
    <property type="entry name" value="CILIA- AND FLAGELLA-ASSOCIATED PROTEIN 57"/>
    <property type="match status" value="1"/>
</dbReference>
<dbReference type="SMART" id="SM00320">
    <property type="entry name" value="WD40"/>
    <property type="match status" value="4"/>
</dbReference>
<dbReference type="Proteomes" id="UP000183832">
    <property type="component" value="Unassembled WGS sequence"/>
</dbReference>
<proteinExistence type="predicted"/>
<sequence length="1231" mass="141553">MRQDKQVAMNKSVGLLPKRVFGLRTDVIGNVHFTLGQDVVYPVAGAVVVQDFITNEQKHLRFEENIKPEIIVISPNLKLLAVSEVDVISEKAVINIYELEKLKKIKTLNLPPECPVQNVGNMCFTCDSKGLAMLSQEPDAFITIYTFDKSDGTVTGRASNKNYPGRATLVQCNPSDASIVTIGGENMLKIMNKTEKGFGQLGTIKGENIVVTSLTWLTAEIIIAGSAEMELYFIEGGELKVKYNTMDLEFIDLALTPDEKNSKSELSTIATLLAKKVYPIKCLTTFPLGFAFATSNMCHVFRRLSALKFQKKTLLTVPVTLFEEALYVIKDIAINDQQDTIVATTEHSQIFIGQLFAPENMNVVQTEFKYLGEPLHVDSIIDLSVCSWKPIAMTASKDHTVRIWNYNTMKVELIKKFLIDIRVVALHPSGIFAAIGFVNVLRLFQIQLNDLKISKSFNYPMCSVIKFSHRGHLLAAGCEKIIAIICVFTFETVMTLKGHNGILSLAWSMYDRFIVSSGKEGSVYEWNVSNNGERVNELVQKGTHYNAIAVSSDQSYIVAVTHSAYLREISKSQMIREYRAPDNESSLTTLAFARSDQIMFAANERGSLYNIKMPFLESGGGSFNNNHFYHKAINRLCMTHDDKLLVSVGKDGTLVFWTITNIENRVTEVIDAEIGSCEDILISRGELTAKIDKISLLEMRINEQIDEFSYEKFQSESSYKDQIKGIHEKYGNELEHLKKENETLKVIHTEQLNEVTEAITKSNERHQREVDELESNFNQKIILEFDNQKILIQQMQEMKENYEQKLSKSNCILHDTKDNLERKFKKQLDEKQDFVDGLSKKIKEKEKEFEEYCRQEILTSFHFVYIVIEIDDRNMVESQLSYEKRLKDSEEIITRWRGDAGVLKKKNSNMTKECEELRKEIELLRSQQSRFQDTIMQNQKQLDELRIERNQRDVTIKEKEKHMMEMMKQSQELETNKQILTTKMNELRNEIEPREVEIREKKERIFEMEREIKLLQQQQLNSGLKISQLRDKLLGSDKELKVEKTRSKNVRDQLTKICSDIHKISSFIQQSPEKLKEQVTALFHRYGSDAELQKTLLLDVEVQNEFARQREYYEKLLTKQSSSKISGGRSKKLSGSDHDTLKLLRENVTLITELNRLRTKLNDVEKENDKMKSILGLTTRHMLPSVARQKLDKAAIEKEEIHENYREIIEKLEEKLEKVIAENESLRSKAD</sequence>
<dbReference type="PANTHER" id="PTHR32215">
    <property type="entry name" value="CILIA- AND FLAGELLA-ASSOCIATED PROTEIN 57"/>
    <property type="match status" value="1"/>
</dbReference>
<dbReference type="InterPro" id="IPR052993">
    <property type="entry name" value="CFA-57"/>
</dbReference>
<reference evidence="2 3" key="1">
    <citation type="submission" date="2015-04" db="EMBL/GenBank/DDBJ databases">
        <authorList>
            <person name="Syromyatnikov M.Y."/>
            <person name="Popov V.N."/>
        </authorList>
    </citation>
    <scope>NUCLEOTIDE SEQUENCE [LARGE SCALE GENOMIC DNA]</scope>
</reference>
<dbReference type="InterPro" id="IPR001680">
    <property type="entry name" value="WD40_rpt"/>
</dbReference>
<evidence type="ECO:0000313" key="2">
    <source>
        <dbReference type="EMBL" id="CRK95668.1"/>
    </source>
</evidence>
<gene>
    <name evidence="2" type="ORF">CLUMA_CG009126</name>
</gene>
<dbReference type="AlphaFoldDB" id="A0A1J1I7W4"/>
<evidence type="ECO:0000313" key="3">
    <source>
        <dbReference type="Proteomes" id="UP000183832"/>
    </source>
</evidence>
<keyword evidence="3" id="KW-1185">Reference proteome</keyword>
<keyword evidence="1" id="KW-0175">Coiled coil</keyword>
<dbReference type="InterPro" id="IPR036322">
    <property type="entry name" value="WD40_repeat_dom_sf"/>
</dbReference>
<dbReference type="Gene3D" id="2.130.10.10">
    <property type="entry name" value="YVTN repeat-like/Quinoprotein amine dehydrogenase"/>
    <property type="match status" value="2"/>
</dbReference>
<protein>
    <submittedName>
        <fullName evidence="2">CLUMA_CG009126, isoform A</fullName>
    </submittedName>
</protein>
<dbReference type="EMBL" id="CVRI01000042">
    <property type="protein sequence ID" value="CRK95668.1"/>
    <property type="molecule type" value="Genomic_DNA"/>
</dbReference>
<evidence type="ECO:0000256" key="1">
    <source>
        <dbReference type="SAM" id="Coils"/>
    </source>
</evidence>
<dbReference type="STRING" id="568069.A0A1J1I7W4"/>
<dbReference type="InterPro" id="IPR015943">
    <property type="entry name" value="WD40/YVTN_repeat-like_dom_sf"/>
</dbReference>
<feature type="coiled-coil region" evidence="1">
    <location>
        <begin position="900"/>
        <end position="1018"/>
    </location>
</feature>
<feature type="coiled-coil region" evidence="1">
    <location>
        <begin position="1147"/>
        <end position="1229"/>
    </location>
</feature>
<dbReference type="Pfam" id="PF00400">
    <property type="entry name" value="WD40"/>
    <property type="match status" value="2"/>
</dbReference>